<evidence type="ECO:0000256" key="1">
    <source>
        <dbReference type="SAM" id="MobiDB-lite"/>
    </source>
</evidence>
<dbReference type="Proteomes" id="UP000594638">
    <property type="component" value="Unassembled WGS sequence"/>
</dbReference>
<proteinExistence type="predicted"/>
<reference evidence="2 3" key="1">
    <citation type="submission" date="2019-12" db="EMBL/GenBank/DDBJ databases">
        <authorList>
            <person name="Alioto T."/>
            <person name="Alioto T."/>
            <person name="Gomez Garrido J."/>
        </authorList>
    </citation>
    <scope>NUCLEOTIDE SEQUENCE [LARGE SCALE GENOMIC DNA]</scope>
</reference>
<evidence type="ECO:0000313" key="2">
    <source>
        <dbReference type="EMBL" id="CAA2999486.1"/>
    </source>
</evidence>
<protein>
    <submittedName>
        <fullName evidence="2">Uncharacterized protein</fullName>
    </submittedName>
</protein>
<organism evidence="2 3">
    <name type="scientific">Olea europaea subsp. europaea</name>
    <dbReference type="NCBI Taxonomy" id="158383"/>
    <lineage>
        <taxon>Eukaryota</taxon>
        <taxon>Viridiplantae</taxon>
        <taxon>Streptophyta</taxon>
        <taxon>Embryophyta</taxon>
        <taxon>Tracheophyta</taxon>
        <taxon>Spermatophyta</taxon>
        <taxon>Magnoliopsida</taxon>
        <taxon>eudicotyledons</taxon>
        <taxon>Gunneridae</taxon>
        <taxon>Pentapetalae</taxon>
        <taxon>asterids</taxon>
        <taxon>lamiids</taxon>
        <taxon>Lamiales</taxon>
        <taxon>Oleaceae</taxon>
        <taxon>Oleeae</taxon>
        <taxon>Olea</taxon>
    </lineage>
</organism>
<comment type="caution">
    <text evidence="2">The sequence shown here is derived from an EMBL/GenBank/DDBJ whole genome shotgun (WGS) entry which is preliminary data.</text>
</comment>
<gene>
    <name evidence="2" type="ORF">OLEA9_A101873</name>
</gene>
<dbReference type="EMBL" id="CACTIH010005635">
    <property type="protein sequence ID" value="CAA2999486.1"/>
    <property type="molecule type" value="Genomic_DNA"/>
</dbReference>
<sequence>MHRKSNGASPLQQLHPCTSLLFAAAITHRTVLRYIIASVGRGERGVESMPTGGNGGVTAKKTEVGLPIVRNGDEDLKWWAEEQDEDEDDDGDTEKDADLGASLKAASISQMESAVDALFRELAKLRTGMASAGQIISCRVVIVLMHLLITVNSPAGSNMPYCF</sequence>
<name>A0A8S0T4Y0_OLEEU</name>
<dbReference type="Gramene" id="OE9A101873T1">
    <property type="protein sequence ID" value="OE9A101873C1"/>
    <property type="gene ID" value="OE9A101873"/>
</dbReference>
<dbReference type="AlphaFoldDB" id="A0A8S0T4Y0"/>
<accession>A0A8S0T4Y0</accession>
<evidence type="ECO:0000313" key="3">
    <source>
        <dbReference type="Proteomes" id="UP000594638"/>
    </source>
</evidence>
<keyword evidence="3" id="KW-1185">Reference proteome</keyword>
<dbReference type="OrthoDB" id="407355at2759"/>
<feature type="region of interest" description="Disordered" evidence="1">
    <location>
        <begin position="45"/>
        <end position="64"/>
    </location>
</feature>